<evidence type="ECO:0000256" key="2">
    <source>
        <dbReference type="ARBA" id="ARBA00022723"/>
    </source>
</evidence>
<organism evidence="7">
    <name type="scientific">Leptocylindrus aporus</name>
    <dbReference type="NCBI Taxonomy" id="1398097"/>
    <lineage>
        <taxon>Eukaryota</taxon>
        <taxon>Sar</taxon>
        <taxon>Stramenopiles</taxon>
        <taxon>Ochrophyta</taxon>
        <taxon>Bacillariophyta</taxon>
        <taxon>Coscinodiscophyceae</taxon>
        <taxon>Chaetocerotophycidae</taxon>
        <taxon>Leptocylindrales</taxon>
        <taxon>Leptocylindraceae</taxon>
        <taxon>Leptocylindrus</taxon>
    </lineage>
</organism>
<evidence type="ECO:0000256" key="5">
    <source>
        <dbReference type="RuleBase" id="RU362121"/>
    </source>
</evidence>
<dbReference type="Pfam" id="PF00173">
    <property type="entry name" value="Cyt-b5"/>
    <property type="match status" value="1"/>
</dbReference>
<sequence length="217" mass="24138">MSLVEAVENEHNGTTIFNESSTSSGLTRSPASFCCSDDDSSTIGMGSCTQSEVDLHEAVIQSQNRDEEEDEGTCDACPFCQDTCMDPSCAICKSELVTSHSKPFFVNTRRKRKLRTVPEQCYTMCQVRRHNTRESAWLVADGVIYDATPFLSRHPGGERSILKYSGGVKDCSEDLNYHSKNARNFLWPKFRIGVVVDCPCKNMSDNYVVGNESCILS</sequence>
<keyword evidence="1 5" id="KW-0349">Heme</keyword>
<reference evidence="7" key="1">
    <citation type="submission" date="2021-01" db="EMBL/GenBank/DDBJ databases">
        <authorList>
            <person name="Corre E."/>
            <person name="Pelletier E."/>
            <person name="Niang G."/>
            <person name="Scheremetjew M."/>
            <person name="Finn R."/>
            <person name="Kale V."/>
            <person name="Holt S."/>
            <person name="Cochrane G."/>
            <person name="Meng A."/>
            <person name="Brown T."/>
            <person name="Cohen L."/>
        </authorList>
    </citation>
    <scope>NUCLEOTIDE SEQUENCE</scope>
    <source>
        <strain evidence="7">B651</strain>
    </source>
</reference>
<dbReference type="PROSITE" id="PS00191">
    <property type="entry name" value="CYTOCHROME_B5_1"/>
    <property type="match status" value="1"/>
</dbReference>
<name>A0A7S0K957_9STRA</name>
<dbReference type="InterPro" id="IPR018506">
    <property type="entry name" value="Cyt_B5_heme-BS"/>
</dbReference>
<dbReference type="GO" id="GO:0020037">
    <property type="term" value="F:heme binding"/>
    <property type="evidence" value="ECO:0007669"/>
    <property type="project" value="UniProtKB-UniRule"/>
</dbReference>
<dbReference type="Gene3D" id="3.10.120.10">
    <property type="entry name" value="Cytochrome b5-like heme/steroid binding domain"/>
    <property type="match status" value="1"/>
</dbReference>
<keyword evidence="2 5" id="KW-0479">Metal-binding</keyword>
<evidence type="ECO:0000259" key="6">
    <source>
        <dbReference type="PROSITE" id="PS50255"/>
    </source>
</evidence>
<dbReference type="EMBL" id="HBEU01000164">
    <property type="protein sequence ID" value="CAD8573966.1"/>
    <property type="molecule type" value="Transcribed_RNA"/>
</dbReference>
<dbReference type="InterPro" id="IPR050668">
    <property type="entry name" value="Cytochrome_b5"/>
</dbReference>
<evidence type="ECO:0000256" key="4">
    <source>
        <dbReference type="ARBA" id="ARBA00038168"/>
    </source>
</evidence>
<dbReference type="GO" id="GO:0016020">
    <property type="term" value="C:membrane"/>
    <property type="evidence" value="ECO:0007669"/>
    <property type="project" value="TreeGrafter"/>
</dbReference>
<accession>A0A7S0K957</accession>
<dbReference type="InterPro" id="IPR001199">
    <property type="entry name" value="Cyt_B5-like_heme/steroid-bd"/>
</dbReference>
<protein>
    <recommendedName>
        <fullName evidence="6">Cytochrome b5 heme-binding domain-containing protein</fullName>
    </recommendedName>
</protein>
<evidence type="ECO:0000256" key="3">
    <source>
        <dbReference type="ARBA" id="ARBA00023004"/>
    </source>
</evidence>
<dbReference type="SMART" id="SM01117">
    <property type="entry name" value="Cyt-b5"/>
    <property type="match status" value="1"/>
</dbReference>
<feature type="domain" description="Cytochrome b5 heme-binding" evidence="6">
    <location>
        <begin position="119"/>
        <end position="196"/>
    </location>
</feature>
<dbReference type="SUPFAM" id="SSF55856">
    <property type="entry name" value="Cytochrome b5-like heme/steroid binding domain"/>
    <property type="match status" value="1"/>
</dbReference>
<proteinExistence type="inferred from homology"/>
<dbReference type="PANTHER" id="PTHR19359">
    <property type="entry name" value="CYTOCHROME B5"/>
    <property type="match status" value="1"/>
</dbReference>
<dbReference type="InterPro" id="IPR036400">
    <property type="entry name" value="Cyt_B5-like_heme/steroid_sf"/>
</dbReference>
<comment type="similarity">
    <text evidence="4 5">Belongs to the cytochrome b5 family.</text>
</comment>
<dbReference type="AlphaFoldDB" id="A0A7S0K957"/>
<gene>
    <name evidence="7" type="ORF">LDAN0322_LOCUS110</name>
</gene>
<dbReference type="PROSITE" id="PS50255">
    <property type="entry name" value="CYTOCHROME_B5_2"/>
    <property type="match status" value="1"/>
</dbReference>
<evidence type="ECO:0000313" key="7">
    <source>
        <dbReference type="EMBL" id="CAD8573966.1"/>
    </source>
</evidence>
<dbReference type="GO" id="GO:0046872">
    <property type="term" value="F:metal ion binding"/>
    <property type="evidence" value="ECO:0007669"/>
    <property type="project" value="UniProtKB-UniRule"/>
</dbReference>
<evidence type="ECO:0000256" key="1">
    <source>
        <dbReference type="ARBA" id="ARBA00022617"/>
    </source>
</evidence>
<dbReference type="PANTHER" id="PTHR19359:SF146">
    <property type="entry name" value="B5, PUTATIVE-RELATED"/>
    <property type="match status" value="1"/>
</dbReference>
<keyword evidence="3 5" id="KW-0408">Iron</keyword>